<feature type="region of interest" description="Disordered" evidence="1">
    <location>
        <begin position="708"/>
        <end position="791"/>
    </location>
</feature>
<feature type="compositionally biased region" description="Basic and acidic residues" evidence="1">
    <location>
        <begin position="276"/>
        <end position="290"/>
    </location>
</feature>
<gene>
    <name evidence="2" type="ORF">SCF082_LOCUS30014</name>
</gene>
<dbReference type="Proteomes" id="UP001642464">
    <property type="component" value="Unassembled WGS sequence"/>
</dbReference>
<organism evidence="2 3">
    <name type="scientific">Durusdinium trenchii</name>
    <dbReference type="NCBI Taxonomy" id="1381693"/>
    <lineage>
        <taxon>Eukaryota</taxon>
        <taxon>Sar</taxon>
        <taxon>Alveolata</taxon>
        <taxon>Dinophyceae</taxon>
        <taxon>Suessiales</taxon>
        <taxon>Symbiodiniaceae</taxon>
        <taxon>Durusdinium</taxon>
    </lineage>
</organism>
<comment type="caution">
    <text evidence="2">The sequence shown here is derived from an EMBL/GenBank/DDBJ whole genome shotgun (WGS) entry which is preliminary data.</text>
</comment>
<reference evidence="2 3" key="1">
    <citation type="submission" date="2024-02" db="EMBL/GenBank/DDBJ databases">
        <authorList>
            <person name="Chen Y."/>
            <person name="Shah S."/>
            <person name="Dougan E. K."/>
            <person name="Thang M."/>
            <person name="Chan C."/>
        </authorList>
    </citation>
    <scope>NUCLEOTIDE SEQUENCE [LARGE SCALE GENOMIC DNA]</scope>
</reference>
<accession>A0ABP0MZU5</accession>
<feature type="compositionally biased region" description="Basic and acidic residues" evidence="1">
    <location>
        <begin position="465"/>
        <end position="475"/>
    </location>
</feature>
<feature type="compositionally biased region" description="Pro residues" evidence="1">
    <location>
        <begin position="739"/>
        <end position="750"/>
    </location>
</feature>
<feature type="compositionally biased region" description="Basic and acidic residues" evidence="1">
    <location>
        <begin position="79"/>
        <end position="114"/>
    </location>
</feature>
<sequence length="1749" mass="192975">MPCNAQVPKPSPGEIKFWSSTTVSKGASISSPSAPAAEASSHSSGELAEGQATVAATPVSPSQPAPAQAGCSIPAIPKPDADSSQKRTKQESKISDQPHAEAAKLDQADPKHSEPSNSADPPEANNAEDFKDADHPERKLPIPASRRKLPQTFYKSDAKEQPQPGDSTSGRDDAKGQPQPEHSTSGKQPEAGATEDAKEQPRPEGEDASSQPPPEHSTSGKQPEAEAGAREDSEEQPQPEGEDASSQPPPEHSTSAKQPEADATEDAEAQPQPEHSTSDKQPEAEAGAREDSEEQPQPEDSTSGDQPKAGAREDAQAQPQPEHSTSGKQPEAEAGAAEDAEEQPQPEDSTSGDQPKAGAREDAEAQPQPEHSTSGKQPEAEAGAREDAEEQPQPEDSTSGDQPKAGAREDAEAQPQPEHSTSGKQPEAEAGATEDAKEQPQPEDSTSQPELTQTAKRPRGNPMKVKVEPSKESSKESIASNPNTTASAEQVKSAVSVPKLPCGKAPVKVEPKQNTKRKAKVDEPTISLQMGQTSIKAERVKQEPTEDAFDKNTYQQIYSYAKQVAKAGFWLDLLDAVAASELHECNLGVIVPVKDKELEVKAVDQHLKEIFPNIQLCDNELIGKKQMIQRLNCELGVAMVDVPTDGNCLPWSLLFLSGGRDVLSEDQYRQKKTFNTQMLMRRSLKASWESLAAEPMWQKLFRLFHGSEPGSCTPTGRRKKAKADKVDDADMGCVDLVTPPSPKNVTPPRPQNQGKKRSGAWRAEDQRGVPLCNPKTASPTLKSKEQQQTERVLEPPVPDLAEHLEKLRQVVPKDEIPAVEDIAWEMPNDEDVDASRHKNKKARHQRTCKIKEATENSRLEGIVKSLLAEHGAESRDHMCWMLGVHAGYWMSNNSPGTLYLYKEEFHLYATHSPLTRAQHKYTHDANTSEWNIRSSKCLQEVDFEEGVARPCCSECASLGMPTSIQRQVVRFVAKYNAACLLSARLFGNAEDVKNLLEKVNQSYFGQNNSTFWKSITNLSCHALQNWVRKSFHTMPDDTCTDALHRFRATVVVPCMKVNVAAIPDGVAKLSAQFVNAIESKTLDEMDSVRVLIAEASVSGKLDQHPFLQGLILQCTRKIDKDSRGVGMEGRKKSCSESEHRLIENAAFSFAMSGHNHELAVQLGQNLRPPKMFADDTPKFGLPNPVLALKKGNEEQLRENLELIDQKFARSSEMSTRRCILALDHTYLSRGLQQTKVKNEAGLVGSPWSPLQESREFMPFAKLPPQASRSDKAPLMLECLIWNPCGVKQSCFSVASMPMSLSAHQVEKNARDHGKREMLYVVATLMMDAHWLVKGIVMDAHASHAWIKEALFGEFRGISKQSIEQSIENIDAGKAVDIRPVNVKWTERGFLLLNLVISLCTSGMQHKSMLRIKRCENCLTGVVLMDLFRILADKEARRRGFSKGSLWLAGQTHTNVMAVAKSCLAICLSPGELGNFWAHGHGRLTEVCIEEFFGRLRTQSSSAQMTCRQYWQYSTREMVRASKVDATQKRPGASDRNTIQPFTDEEFLEASKRALSAGVKLAAWAAGVNEQTLLDIYKNDDSTVADEPLHDWENDEAEKLQEARLNEDSSFPDVMKNVQQDLQDMDLADEEVEVGADTFDHVRADLRETPGADELFEVFQAQDAASPFRQETKAKAAVGGGSHWDETLAEVFQTCQGRSEDLLWDRLWRLCMFLRHWQGGSDRHWIKNPFSCRKAASGMSWYQCLDTTEW</sequence>
<evidence type="ECO:0000313" key="2">
    <source>
        <dbReference type="EMBL" id="CAK9055569.1"/>
    </source>
</evidence>
<protein>
    <submittedName>
        <fullName evidence="2">Circumsporozoite protein (CS)</fullName>
    </submittedName>
</protein>
<feature type="compositionally biased region" description="Acidic residues" evidence="1">
    <location>
        <begin position="336"/>
        <end position="345"/>
    </location>
</feature>
<feature type="compositionally biased region" description="Low complexity" evidence="1">
    <location>
        <begin position="24"/>
        <end position="69"/>
    </location>
</feature>
<feature type="compositionally biased region" description="Basic and acidic residues" evidence="1">
    <location>
        <begin position="128"/>
        <end position="140"/>
    </location>
</feature>
<feature type="compositionally biased region" description="Polar residues" evidence="1">
    <location>
        <begin position="317"/>
        <end position="328"/>
    </location>
</feature>
<feature type="region of interest" description="Disordered" evidence="1">
    <location>
        <begin position="22"/>
        <end position="492"/>
    </location>
</feature>
<feature type="compositionally biased region" description="Basic and acidic residues" evidence="1">
    <location>
        <begin position="782"/>
        <end position="791"/>
    </location>
</feature>
<dbReference type="EMBL" id="CAXAMM010024558">
    <property type="protein sequence ID" value="CAK9055569.1"/>
    <property type="molecule type" value="Genomic_DNA"/>
</dbReference>
<proteinExistence type="predicted"/>
<feature type="compositionally biased region" description="Basic and acidic residues" evidence="1">
    <location>
        <begin position="195"/>
        <end position="205"/>
    </location>
</feature>
<feature type="compositionally biased region" description="Polar residues" evidence="1">
    <location>
        <begin position="478"/>
        <end position="490"/>
    </location>
</feature>
<keyword evidence="3" id="KW-1185">Reference proteome</keyword>
<name>A0ABP0MZU5_9DINO</name>
<feature type="compositionally biased region" description="Polar residues" evidence="1">
    <location>
        <begin position="442"/>
        <end position="455"/>
    </location>
</feature>
<feature type="compositionally biased region" description="Acidic residues" evidence="1">
    <location>
        <begin position="232"/>
        <end position="243"/>
    </location>
</feature>
<evidence type="ECO:0000256" key="1">
    <source>
        <dbReference type="SAM" id="MobiDB-lite"/>
    </source>
</evidence>
<evidence type="ECO:0000313" key="3">
    <source>
        <dbReference type="Proteomes" id="UP001642464"/>
    </source>
</evidence>